<reference evidence="1 2" key="1">
    <citation type="journal article" date="2006" name="Science">
        <title>The genome of black cottonwood, Populus trichocarpa (Torr. &amp; Gray).</title>
        <authorList>
            <person name="Tuskan G.A."/>
            <person name="Difazio S."/>
            <person name="Jansson S."/>
            <person name="Bohlmann J."/>
            <person name="Grigoriev I."/>
            <person name="Hellsten U."/>
            <person name="Putnam N."/>
            <person name="Ralph S."/>
            <person name="Rombauts S."/>
            <person name="Salamov A."/>
            <person name="Schein J."/>
            <person name="Sterck L."/>
            <person name="Aerts A."/>
            <person name="Bhalerao R.R."/>
            <person name="Bhalerao R.P."/>
            <person name="Blaudez D."/>
            <person name="Boerjan W."/>
            <person name="Brun A."/>
            <person name="Brunner A."/>
            <person name="Busov V."/>
            <person name="Campbell M."/>
            <person name="Carlson J."/>
            <person name="Chalot M."/>
            <person name="Chapman J."/>
            <person name="Chen G.L."/>
            <person name="Cooper D."/>
            <person name="Coutinho P.M."/>
            <person name="Couturier J."/>
            <person name="Covert S."/>
            <person name="Cronk Q."/>
            <person name="Cunningham R."/>
            <person name="Davis J."/>
            <person name="Degroeve S."/>
            <person name="Dejardin A."/>
            <person name="Depamphilis C."/>
            <person name="Detter J."/>
            <person name="Dirks B."/>
            <person name="Dubchak I."/>
            <person name="Duplessis S."/>
            <person name="Ehlting J."/>
            <person name="Ellis B."/>
            <person name="Gendler K."/>
            <person name="Goodstein D."/>
            <person name="Gribskov M."/>
            <person name="Grimwood J."/>
            <person name="Groover A."/>
            <person name="Gunter L."/>
            <person name="Hamberger B."/>
            <person name="Heinze B."/>
            <person name="Helariutta Y."/>
            <person name="Henrissat B."/>
            <person name="Holligan D."/>
            <person name="Holt R."/>
            <person name="Huang W."/>
            <person name="Islam-Faridi N."/>
            <person name="Jones S."/>
            <person name="Jones-Rhoades M."/>
            <person name="Jorgensen R."/>
            <person name="Joshi C."/>
            <person name="Kangasjarvi J."/>
            <person name="Karlsson J."/>
            <person name="Kelleher C."/>
            <person name="Kirkpatrick R."/>
            <person name="Kirst M."/>
            <person name="Kohler A."/>
            <person name="Kalluri U."/>
            <person name="Larimer F."/>
            <person name="Leebens-Mack J."/>
            <person name="Leple J.C."/>
            <person name="Locascio P."/>
            <person name="Lou Y."/>
            <person name="Lucas S."/>
            <person name="Martin F."/>
            <person name="Montanini B."/>
            <person name="Napoli C."/>
            <person name="Nelson D.R."/>
            <person name="Nelson C."/>
            <person name="Nieminen K."/>
            <person name="Nilsson O."/>
            <person name="Pereda V."/>
            <person name="Peter G."/>
            <person name="Philippe R."/>
            <person name="Pilate G."/>
            <person name="Poliakov A."/>
            <person name="Razumovskaya J."/>
            <person name="Richardson P."/>
            <person name="Rinaldi C."/>
            <person name="Ritland K."/>
            <person name="Rouze P."/>
            <person name="Ryaboy D."/>
            <person name="Schmutz J."/>
            <person name="Schrader J."/>
            <person name="Segerman B."/>
            <person name="Shin H."/>
            <person name="Siddiqui A."/>
            <person name="Sterky F."/>
            <person name="Terry A."/>
            <person name="Tsai C.J."/>
            <person name="Uberbacher E."/>
            <person name="Unneberg P."/>
            <person name="Vahala J."/>
            <person name="Wall K."/>
            <person name="Wessler S."/>
            <person name="Yang G."/>
            <person name="Yin T."/>
            <person name="Douglas C."/>
            <person name="Marra M."/>
            <person name="Sandberg G."/>
            <person name="Van de Peer Y."/>
            <person name="Rokhsar D."/>
        </authorList>
    </citation>
    <scope>NUCLEOTIDE SEQUENCE [LARGE SCALE GENOMIC DNA]</scope>
    <source>
        <strain evidence="2">cv. Nisqually</strain>
    </source>
</reference>
<gene>
    <name evidence="1" type="ORF">POPTR_002G008050v4</name>
</gene>
<accession>A0ACC0TBA6</accession>
<protein>
    <submittedName>
        <fullName evidence="1">Uncharacterized protein</fullName>
    </submittedName>
</protein>
<name>A0ACC0TBA6_POPTR</name>
<evidence type="ECO:0000313" key="2">
    <source>
        <dbReference type="Proteomes" id="UP000006729"/>
    </source>
</evidence>
<organism evidence="1 2">
    <name type="scientific">Populus trichocarpa</name>
    <name type="common">Western balsam poplar</name>
    <name type="synonym">Populus balsamifera subsp. trichocarpa</name>
    <dbReference type="NCBI Taxonomy" id="3694"/>
    <lineage>
        <taxon>Eukaryota</taxon>
        <taxon>Viridiplantae</taxon>
        <taxon>Streptophyta</taxon>
        <taxon>Embryophyta</taxon>
        <taxon>Tracheophyta</taxon>
        <taxon>Spermatophyta</taxon>
        <taxon>Magnoliopsida</taxon>
        <taxon>eudicotyledons</taxon>
        <taxon>Gunneridae</taxon>
        <taxon>Pentapetalae</taxon>
        <taxon>rosids</taxon>
        <taxon>fabids</taxon>
        <taxon>Malpighiales</taxon>
        <taxon>Salicaceae</taxon>
        <taxon>Saliceae</taxon>
        <taxon>Populus</taxon>
    </lineage>
</organism>
<keyword evidence="2" id="KW-1185">Reference proteome</keyword>
<dbReference type="EMBL" id="CM009291">
    <property type="protein sequence ID" value="KAI9398815.1"/>
    <property type="molecule type" value="Genomic_DNA"/>
</dbReference>
<proteinExistence type="predicted"/>
<comment type="caution">
    <text evidence="1">The sequence shown here is derived from an EMBL/GenBank/DDBJ whole genome shotgun (WGS) entry which is preliminary data.</text>
</comment>
<sequence length="123" mass="14000">MTAVDNTAVAEMKWEEGSCRSSHPHAWSAGGACNARLQIWQIGRKKSRTENKEKATTDLLAAFGCFAGNGGAHRRRRKEEGRKPLWISAAARISRRRVEETRRHCTQSQKMPRVLQHRSRSFL</sequence>
<evidence type="ECO:0000313" key="1">
    <source>
        <dbReference type="EMBL" id="KAI9398815.1"/>
    </source>
</evidence>
<dbReference type="Proteomes" id="UP000006729">
    <property type="component" value="Chromosome 2"/>
</dbReference>